<dbReference type="PANTHER" id="PTHR45937">
    <property type="entry name" value="ASPARAGINE SYNTHETASE DOMAIN-CONTAINING PROTEIN 1"/>
    <property type="match status" value="1"/>
</dbReference>
<evidence type="ECO:0000256" key="4">
    <source>
        <dbReference type="ARBA" id="ARBA00022741"/>
    </source>
</evidence>
<dbReference type="PIRSF" id="PIRSF001589">
    <property type="entry name" value="Asn_synthetase_glu-h"/>
    <property type="match status" value="1"/>
</dbReference>
<dbReference type="InterPro" id="IPR006426">
    <property type="entry name" value="Asn_synth_AEB"/>
</dbReference>
<accession>A0A914WE21</accession>
<protein>
    <recommendedName>
        <fullName evidence="2">Asparagine synthetase [glutamine-hydrolyzing]</fullName>
    </recommendedName>
    <alternativeName>
        <fullName evidence="8">Glutamine-dependent asparagine synthetase</fullName>
    </alternativeName>
</protein>
<dbReference type="InterPro" id="IPR051857">
    <property type="entry name" value="Asn_synthetase_domain"/>
</dbReference>
<proteinExistence type="predicted"/>
<evidence type="ECO:0000259" key="12">
    <source>
        <dbReference type="PROSITE" id="PS51278"/>
    </source>
</evidence>
<evidence type="ECO:0000313" key="13">
    <source>
        <dbReference type="Proteomes" id="UP000887566"/>
    </source>
</evidence>
<evidence type="ECO:0000256" key="5">
    <source>
        <dbReference type="ARBA" id="ARBA00022840"/>
    </source>
</evidence>
<sequence length="542" mass="60473">MCGIWWEVHPSTSFEPQLDEATRTLISRRGPDRLNGTGEVLCNGRCFVASSVLHIRGRNPTPQPITSENGSVLAFNGEIFGGLQIKADDSDSRALSLALSECQQPDDVIRCLSELQGPWSLVYFHAPSGKLFIGRDLFGRRSLLWARSQGALFVSSVAHELLDWQLVQSGCVFVISLTADSIWSSVEIFGIRENIDNQLLNEFDQVRHCSIEASNWRRILHVNSDVENRAASDGDSDSAVVESFIEHLSAAVAIRVLCVPPSDDRRQCSVAVLFSGGVDSLLLTVLAHRYIPPESPIDLINVAFARDDAIEAAATVPDRVTGLTAYEALKKLFPQRRWQFITVDVPMSELQLERRTRISRLVRPSNTVLDDSIGCVIWFAARAKGVLHETKEQYSSPAKVLLLGSGADELLAGYGRHRTRFDHDGPAGLVAELQMELNRIGQRNLGRDDRIVADHGRESRFPFLDESFVAYVNGLSIYSKVRMDLPRGLGEKWLIRQALRTFEMPECLCSLPKRAMQFGTRIAKLEQRKEKGGDRCDRLFAD</sequence>
<comment type="pathway">
    <text evidence="1">Amino-acid biosynthesis; L-asparagine biosynthesis; L-asparagine from L-aspartate (L-Gln route): step 1/1.</text>
</comment>
<feature type="binding site" evidence="11">
    <location>
        <position position="302"/>
    </location>
    <ligand>
        <name>ATP</name>
        <dbReference type="ChEBI" id="CHEBI:30616"/>
    </ligand>
</feature>
<organism evidence="13 14">
    <name type="scientific">Plectus sambesii</name>
    <dbReference type="NCBI Taxonomy" id="2011161"/>
    <lineage>
        <taxon>Eukaryota</taxon>
        <taxon>Metazoa</taxon>
        <taxon>Ecdysozoa</taxon>
        <taxon>Nematoda</taxon>
        <taxon>Chromadorea</taxon>
        <taxon>Plectida</taxon>
        <taxon>Plectina</taxon>
        <taxon>Plectoidea</taxon>
        <taxon>Plectidae</taxon>
        <taxon>Plectus</taxon>
    </lineage>
</organism>
<feature type="binding site" evidence="11">
    <location>
        <position position="273"/>
    </location>
    <ligand>
        <name>ATP</name>
        <dbReference type="ChEBI" id="CHEBI:30616"/>
    </ligand>
</feature>
<keyword evidence="6 10" id="KW-0061">Asparagine biosynthesis</keyword>
<evidence type="ECO:0000256" key="11">
    <source>
        <dbReference type="PIRSR" id="PIRSR001589-2"/>
    </source>
</evidence>
<dbReference type="InterPro" id="IPR001962">
    <property type="entry name" value="Asn_synthase"/>
</dbReference>
<dbReference type="Gene3D" id="3.60.20.10">
    <property type="entry name" value="Glutamine Phosphoribosylpyrophosphate, subunit 1, domain 1"/>
    <property type="match status" value="1"/>
</dbReference>
<dbReference type="InterPro" id="IPR014729">
    <property type="entry name" value="Rossmann-like_a/b/a_fold"/>
</dbReference>
<dbReference type="AlphaFoldDB" id="A0A914WE21"/>
<evidence type="ECO:0000256" key="1">
    <source>
        <dbReference type="ARBA" id="ARBA00005187"/>
    </source>
</evidence>
<feature type="domain" description="Glutamine amidotransferase type-2" evidence="12">
    <location>
        <begin position="2"/>
        <end position="194"/>
    </location>
</feature>
<keyword evidence="4 9" id="KW-0547">Nucleotide-binding</keyword>
<dbReference type="Proteomes" id="UP000887566">
    <property type="component" value="Unplaced"/>
</dbReference>
<dbReference type="Gene3D" id="3.40.50.620">
    <property type="entry name" value="HUPs"/>
    <property type="match status" value="1"/>
</dbReference>
<name>A0A914WE21_9BILA</name>
<dbReference type="Pfam" id="PF13537">
    <property type="entry name" value="GATase_7"/>
    <property type="match status" value="1"/>
</dbReference>
<keyword evidence="5 9" id="KW-0067">ATP-binding</keyword>
<keyword evidence="3 10" id="KW-0028">Amino-acid biosynthesis</keyword>
<dbReference type="CDD" id="cd01991">
    <property type="entry name" value="Asn_synthase_B_C"/>
    <property type="match status" value="1"/>
</dbReference>
<dbReference type="GO" id="GO:0005524">
    <property type="term" value="F:ATP binding"/>
    <property type="evidence" value="ECO:0007669"/>
    <property type="project" value="UniProtKB-KW"/>
</dbReference>
<evidence type="ECO:0000313" key="14">
    <source>
        <dbReference type="WBParaSite" id="PSAMB.scaffold3986size16127.g23112.t1"/>
    </source>
</evidence>
<dbReference type="SUPFAM" id="SSF52402">
    <property type="entry name" value="Adenine nucleotide alpha hydrolases-like"/>
    <property type="match status" value="1"/>
</dbReference>
<dbReference type="InterPro" id="IPR017932">
    <property type="entry name" value="GATase_2_dom"/>
</dbReference>
<evidence type="ECO:0000256" key="3">
    <source>
        <dbReference type="ARBA" id="ARBA00022605"/>
    </source>
</evidence>
<dbReference type="WBParaSite" id="PSAMB.scaffold3986size16127.g23112.t1">
    <property type="protein sequence ID" value="PSAMB.scaffold3986size16127.g23112.t1"/>
    <property type="gene ID" value="PSAMB.scaffold3986size16127.g23112"/>
</dbReference>
<evidence type="ECO:0000256" key="6">
    <source>
        <dbReference type="ARBA" id="ARBA00022888"/>
    </source>
</evidence>
<evidence type="ECO:0000256" key="7">
    <source>
        <dbReference type="ARBA" id="ARBA00022962"/>
    </source>
</evidence>
<reference evidence="14" key="1">
    <citation type="submission" date="2022-11" db="UniProtKB">
        <authorList>
            <consortium name="WormBaseParasite"/>
        </authorList>
    </citation>
    <scope>IDENTIFICATION</scope>
</reference>
<dbReference type="PANTHER" id="PTHR45937:SF1">
    <property type="entry name" value="ASPARAGINE SYNTHETASE DOMAIN-CONTAINING PROTEIN 1"/>
    <property type="match status" value="1"/>
</dbReference>
<dbReference type="GO" id="GO:0006529">
    <property type="term" value="P:asparagine biosynthetic process"/>
    <property type="evidence" value="ECO:0007669"/>
    <property type="project" value="UniProtKB-KW"/>
</dbReference>
<dbReference type="InterPro" id="IPR029055">
    <property type="entry name" value="Ntn_hydrolases_N"/>
</dbReference>
<dbReference type="Pfam" id="PF00733">
    <property type="entry name" value="Asn_synthase"/>
    <property type="match status" value="1"/>
</dbReference>
<evidence type="ECO:0000256" key="8">
    <source>
        <dbReference type="ARBA" id="ARBA00030234"/>
    </source>
</evidence>
<evidence type="ECO:0000256" key="2">
    <source>
        <dbReference type="ARBA" id="ARBA00021389"/>
    </source>
</evidence>
<keyword evidence="13" id="KW-1185">Reference proteome</keyword>
<feature type="binding site" evidence="11">
    <location>
        <position position="91"/>
    </location>
    <ligand>
        <name>L-glutamine</name>
        <dbReference type="ChEBI" id="CHEBI:58359"/>
    </ligand>
</feature>
<feature type="active site" description="For GATase activity" evidence="10">
    <location>
        <position position="2"/>
    </location>
</feature>
<dbReference type="SUPFAM" id="SSF56235">
    <property type="entry name" value="N-terminal nucleophile aminohydrolases (Ntn hydrolases)"/>
    <property type="match status" value="1"/>
</dbReference>
<keyword evidence="7 10" id="KW-0315">Glutamine amidotransferase</keyword>
<dbReference type="PROSITE" id="PS51278">
    <property type="entry name" value="GATASE_TYPE_2"/>
    <property type="match status" value="1"/>
</dbReference>
<evidence type="ECO:0000256" key="10">
    <source>
        <dbReference type="PIRSR" id="PIRSR001589-1"/>
    </source>
</evidence>
<dbReference type="GO" id="GO:0004066">
    <property type="term" value="F:asparagine synthase (glutamine-hydrolyzing) activity"/>
    <property type="evidence" value="ECO:0007669"/>
    <property type="project" value="InterPro"/>
</dbReference>
<evidence type="ECO:0000256" key="9">
    <source>
        <dbReference type="PIRNR" id="PIRNR001589"/>
    </source>
</evidence>